<accession>A0A4V1ZDL0</accession>
<evidence type="ECO:0000256" key="2">
    <source>
        <dbReference type="ARBA" id="ARBA00019114"/>
    </source>
</evidence>
<organism evidence="9 10">
    <name type="scientific">Emticicia agri</name>
    <dbReference type="NCBI Taxonomy" id="2492393"/>
    <lineage>
        <taxon>Bacteria</taxon>
        <taxon>Pseudomonadati</taxon>
        <taxon>Bacteroidota</taxon>
        <taxon>Cytophagia</taxon>
        <taxon>Cytophagales</taxon>
        <taxon>Leadbetterellaceae</taxon>
        <taxon>Emticicia</taxon>
    </lineage>
</organism>
<dbReference type="InterPro" id="IPR004805">
    <property type="entry name" value="DnaE2/DnaE/PolC"/>
</dbReference>
<keyword evidence="10" id="KW-1185">Reference proteome</keyword>
<dbReference type="InterPro" id="IPR011708">
    <property type="entry name" value="DNA_pol3_alpha_NTPase_dom"/>
</dbReference>
<dbReference type="PANTHER" id="PTHR32294:SF0">
    <property type="entry name" value="DNA POLYMERASE III SUBUNIT ALPHA"/>
    <property type="match status" value="1"/>
</dbReference>
<comment type="caution">
    <text evidence="9">The sequence shown here is derived from an EMBL/GenBank/DDBJ whole genome shotgun (WGS) entry which is preliminary data.</text>
</comment>
<proteinExistence type="predicted"/>
<dbReference type="InterPro" id="IPR040982">
    <property type="entry name" value="DNA_pol3_finger"/>
</dbReference>
<sequence>MYLNCHSYFSFNYGTLSIKDLIIKAKTAGCNSFALTDINNVSGIFDFIKECKKADIKPIVGVEFRNSYEMKYITLAKNQKGLYEINQFLSAYLASGKPFPQKAPPFTNTFTIYPVTYLESNPTLDENEYIGVRFWEISRLFKYQKQAAVHKILAIHSVTFHDKITFNLHRLLRAIDKNVLLSKLPKSEEACPEETFVDIATLLEKFSNCQLFLRNTTLIMNACNFELDVSTNKNKKVYTNSKKGDTEFLRKLTFDGAAIRYNKNHEKVFERIESELKIIDKMNFEAYFLMTWDVINYAKNRGYFHVGRGSGANSIVAYCIGITDVDPIELNLYFERFINPERTSPPDFDIDFSWDERNEIIEYIFKRYGKEHVCLLATYNTFQRNSAIRELAKVFGLPKTEIDTYLKYPEKAHTNEYMRYILKYAPLMDDIPHNLSIHAGGILVSEEPLFNYTALQPMPKGFPICQWDMYVAEEIGFAKFDVLSQRGLGHIKMAVDIVRENHGITIDIHQVQKFKEDENIRKKLQSNETMGCFYVESPAMRQLMWKLRCDNYLTLVAASSIIRPGVASSGMMKAYIERHHNPHNIDYLHPKMKELLEDTYGVMIYQEDVIKVAHGFAGMTLGEADMLRRAMSGKYRARIEFEKIVDKWFINCKEKGYSDELAKEVWRQVESFAGYSFSKAHSASYAVESYQSLFLKTYYPLEFITAVINNFGGFYRTEFYIHEAKRSGGTIEVPDINESEFLTTIKGKTIWLGWVHVKSLEMKILERILKERQVNGRFLSFSDFAHRVAIGLEQLIVLVRLGAFRNFGVSKKELLWEAHLLLHNNFKPSVYKEALFEYLEPETNLPTLSFDPLEDMYDEIEFLDFTIGSPFDLCAEPLESTLTSDNLHELFGKNISLYGYLVTWKSIRAKNGNLMGFGYFYDLSGKFFDTVHFPYSLEKYPLRGSGIYYLKGKVVEDFGFYSIDIESMRKVELKPDPRSVSEPLSDASLGFLISE</sequence>
<dbReference type="PANTHER" id="PTHR32294">
    <property type="entry name" value="DNA POLYMERASE III SUBUNIT ALPHA"/>
    <property type="match status" value="1"/>
</dbReference>
<dbReference type="Proteomes" id="UP000293162">
    <property type="component" value="Unassembled WGS sequence"/>
</dbReference>
<dbReference type="Pfam" id="PF02811">
    <property type="entry name" value="PHP"/>
    <property type="match status" value="1"/>
</dbReference>
<dbReference type="InterPro" id="IPR016195">
    <property type="entry name" value="Pol/histidinol_Pase-like"/>
</dbReference>
<evidence type="ECO:0000256" key="4">
    <source>
        <dbReference type="ARBA" id="ARBA00022695"/>
    </source>
</evidence>
<dbReference type="AlphaFoldDB" id="A0A4V1ZDL0"/>
<dbReference type="GO" id="GO:0003887">
    <property type="term" value="F:DNA-directed DNA polymerase activity"/>
    <property type="evidence" value="ECO:0007669"/>
    <property type="project" value="UniProtKB-KW"/>
</dbReference>
<dbReference type="InterPro" id="IPR004013">
    <property type="entry name" value="PHP_dom"/>
</dbReference>
<dbReference type="SMART" id="SM00481">
    <property type="entry name" value="POLIIIAc"/>
    <property type="match status" value="1"/>
</dbReference>
<comment type="catalytic activity">
    <reaction evidence="7">
        <text>DNA(n) + a 2'-deoxyribonucleoside 5'-triphosphate = DNA(n+1) + diphosphate</text>
        <dbReference type="Rhea" id="RHEA:22508"/>
        <dbReference type="Rhea" id="RHEA-COMP:17339"/>
        <dbReference type="Rhea" id="RHEA-COMP:17340"/>
        <dbReference type="ChEBI" id="CHEBI:33019"/>
        <dbReference type="ChEBI" id="CHEBI:61560"/>
        <dbReference type="ChEBI" id="CHEBI:173112"/>
        <dbReference type="EC" id="2.7.7.7"/>
    </reaction>
</comment>
<dbReference type="OrthoDB" id="9803237at2"/>
<feature type="domain" description="Polymerase/histidinol phosphatase N-terminal" evidence="8">
    <location>
        <begin position="1"/>
        <end position="68"/>
    </location>
</feature>
<dbReference type="CDD" id="cd04485">
    <property type="entry name" value="DnaE_OBF"/>
    <property type="match status" value="1"/>
</dbReference>
<evidence type="ECO:0000313" key="10">
    <source>
        <dbReference type="Proteomes" id="UP000293162"/>
    </source>
</evidence>
<gene>
    <name evidence="9" type="ORF">EWM59_06870</name>
</gene>
<reference evidence="9 10" key="1">
    <citation type="submission" date="2019-02" db="EMBL/GenBank/DDBJ databases">
        <title>Bacterial novel species Emticicia sp. 17J42-9 isolated from soil.</title>
        <authorList>
            <person name="Jung H.-Y."/>
        </authorList>
    </citation>
    <scope>NUCLEOTIDE SEQUENCE [LARGE SCALE GENOMIC DNA]</scope>
    <source>
        <strain evidence="9 10">17J42-9</strain>
    </source>
</reference>
<dbReference type="EC" id="2.7.7.7" evidence="1"/>
<dbReference type="Gene3D" id="1.10.150.870">
    <property type="match status" value="1"/>
</dbReference>
<keyword evidence="3" id="KW-0808">Transferase</keyword>
<keyword evidence="6" id="KW-0239">DNA-directed DNA polymerase</keyword>
<name>A0A4V1ZDL0_9BACT</name>
<dbReference type="SUPFAM" id="SSF89550">
    <property type="entry name" value="PHP domain-like"/>
    <property type="match status" value="1"/>
</dbReference>
<dbReference type="GO" id="GO:0006260">
    <property type="term" value="P:DNA replication"/>
    <property type="evidence" value="ECO:0007669"/>
    <property type="project" value="UniProtKB-KW"/>
</dbReference>
<evidence type="ECO:0000256" key="7">
    <source>
        <dbReference type="ARBA" id="ARBA00049244"/>
    </source>
</evidence>
<dbReference type="RefSeq" id="WP_130020206.1">
    <property type="nucleotide sequence ID" value="NZ_SEWF01000007.1"/>
</dbReference>
<dbReference type="Pfam" id="PF14579">
    <property type="entry name" value="HHH_6"/>
    <property type="match status" value="1"/>
</dbReference>
<evidence type="ECO:0000313" key="9">
    <source>
        <dbReference type="EMBL" id="RYU96530.1"/>
    </source>
</evidence>
<evidence type="ECO:0000256" key="3">
    <source>
        <dbReference type="ARBA" id="ARBA00022679"/>
    </source>
</evidence>
<protein>
    <recommendedName>
        <fullName evidence="2">DNA polymerase III subunit alpha</fullName>
        <ecNumber evidence="1">2.7.7.7</ecNumber>
    </recommendedName>
</protein>
<dbReference type="NCBIfam" id="TIGR00594">
    <property type="entry name" value="polc"/>
    <property type="match status" value="1"/>
</dbReference>
<dbReference type="InterPro" id="IPR003141">
    <property type="entry name" value="Pol/His_phosphatase_N"/>
</dbReference>
<evidence type="ECO:0000259" key="8">
    <source>
        <dbReference type="SMART" id="SM00481"/>
    </source>
</evidence>
<keyword evidence="5" id="KW-0235">DNA replication</keyword>
<evidence type="ECO:0000256" key="5">
    <source>
        <dbReference type="ARBA" id="ARBA00022705"/>
    </source>
</evidence>
<dbReference type="GO" id="GO:0008408">
    <property type="term" value="F:3'-5' exonuclease activity"/>
    <property type="evidence" value="ECO:0007669"/>
    <property type="project" value="InterPro"/>
</dbReference>
<keyword evidence="4" id="KW-0548">Nucleotidyltransferase</keyword>
<evidence type="ECO:0000256" key="1">
    <source>
        <dbReference type="ARBA" id="ARBA00012417"/>
    </source>
</evidence>
<dbReference type="Gene3D" id="3.20.20.140">
    <property type="entry name" value="Metal-dependent hydrolases"/>
    <property type="match status" value="1"/>
</dbReference>
<dbReference type="Pfam" id="PF17657">
    <property type="entry name" value="DNA_pol3_finger"/>
    <property type="match status" value="1"/>
</dbReference>
<dbReference type="EMBL" id="SEWF01000007">
    <property type="protein sequence ID" value="RYU96530.1"/>
    <property type="molecule type" value="Genomic_DNA"/>
</dbReference>
<evidence type="ECO:0000256" key="6">
    <source>
        <dbReference type="ARBA" id="ARBA00022932"/>
    </source>
</evidence>
<dbReference type="CDD" id="cd07431">
    <property type="entry name" value="PHP_PolIIIA"/>
    <property type="match status" value="1"/>
</dbReference>
<dbReference type="Pfam" id="PF07733">
    <property type="entry name" value="DNA_pol3_alpha"/>
    <property type="match status" value="1"/>
</dbReference>
<dbReference type="InterPro" id="IPR029460">
    <property type="entry name" value="DNAPol_HHH"/>
</dbReference>